<reference evidence="2 3" key="1">
    <citation type="journal article" date="2015" name="Int. J. Syst. Evol. Microbiol.">
        <title>Aestuariivita atlantica sp. nov., isolated from deep sea sediment of the Atlantic Ocean.</title>
        <authorList>
            <person name="Li G."/>
            <person name="Lai Q."/>
            <person name="Du Y."/>
            <person name="Liu X."/>
            <person name="Sun F."/>
            <person name="Shao Z."/>
        </authorList>
    </citation>
    <scope>NUCLEOTIDE SEQUENCE [LARGE SCALE GENOMIC DNA]</scope>
    <source>
        <strain evidence="2 3">22II-S11-z3</strain>
    </source>
</reference>
<evidence type="ECO:0000313" key="3">
    <source>
        <dbReference type="Proteomes" id="UP000036938"/>
    </source>
</evidence>
<feature type="transmembrane region" description="Helical" evidence="1">
    <location>
        <begin position="67"/>
        <end position="87"/>
    </location>
</feature>
<dbReference type="AlphaFoldDB" id="A0A0L1JSA9"/>
<feature type="transmembrane region" description="Helical" evidence="1">
    <location>
        <begin position="36"/>
        <end position="55"/>
    </location>
</feature>
<keyword evidence="3" id="KW-1185">Reference proteome</keyword>
<organism evidence="2 3">
    <name type="scientific">Pseudaestuariivita atlantica</name>
    <dbReference type="NCBI Taxonomy" id="1317121"/>
    <lineage>
        <taxon>Bacteria</taxon>
        <taxon>Pseudomonadati</taxon>
        <taxon>Pseudomonadota</taxon>
        <taxon>Alphaproteobacteria</taxon>
        <taxon>Rhodobacterales</taxon>
        <taxon>Paracoccaceae</taxon>
        <taxon>Pseudaestuariivita</taxon>
    </lineage>
</organism>
<dbReference type="PATRIC" id="fig|1317121.7.peg.1183"/>
<keyword evidence="1" id="KW-1133">Transmembrane helix</keyword>
<sequence>MSAGITSVLSALLVVLKETNEDTILAWMKAATGHHWVTHGIIDLILFVVIAMLAARYVDNLEDRPGLTIGTLIGGVAVGGLIIVGFFGL</sequence>
<protein>
    <submittedName>
        <fullName evidence="2">Uncharacterized protein</fullName>
    </submittedName>
</protein>
<keyword evidence="1" id="KW-0472">Membrane</keyword>
<name>A0A0L1JSA9_9RHOB</name>
<evidence type="ECO:0000313" key="2">
    <source>
        <dbReference type="EMBL" id="KNG94587.1"/>
    </source>
</evidence>
<dbReference type="Proteomes" id="UP000036938">
    <property type="component" value="Unassembled WGS sequence"/>
</dbReference>
<proteinExistence type="predicted"/>
<evidence type="ECO:0000256" key="1">
    <source>
        <dbReference type="SAM" id="Phobius"/>
    </source>
</evidence>
<accession>A0A0L1JSA9</accession>
<gene>
    <name evidence="2" type="ORF">ATO11_04060</name>
</gene>
<comment type="caution">
    <text evidence="2">The sequence shown here is derived from an EMBL/GenBank/DDBJ whole genome shotgun (WGS) entry which is preliminary data.</text>
</comment>
<dbReference type="EMBL" id="AQQZ01000002">
    <property type="protein sequence ID" value="KNG94587.1"/>
    <property type="molecule type" value="Genomic_DNA"/>
</dbReference>
<dbReference type="STRING" id="1317121.ATO11_04060"/>
<keyword evidence="1" id="KW-0812">Transmembrane</keyword>